<evidence type="ECO:0000256" key="2">
    <source>
        <dbReference type="ARBA" id="ARBA00022475"/>
    </source>
</evidence>
<gene>
    <name evidence="9" type="ORF">BEMITA_LOCUS1100</name>
</gene>
<dbReference type="PANTHER" id="PTHR21143:SF133">
    <property type="entry name" value="GUSTATORY AND PHEROMONE RECEPTOR 32A-RELATED"/>
    <property type="match status" value="1"/>
</dbReference>
<evidence type="ECO:0000313" key="9">
    <source>
        <dbReference type="EMBL" id="CAH0381448.1"/>
    </source>
</evidence>
<comment type="subcellular location">
    <subcellularLocation>
        <location evidence="1 8">Cell membrane</location>
        <topology evidence="1 8">Multi-pass membrane protein</topology>
    </subcellularLocation>
</comment>
<dbReference type="GO" id="GO:0005886">
    <property type="term" value="C:plasma membrane"/>
    <property type="evidence" value="ECO:0007669"/>
    <property type="project" value="UniProtKB-SubCell"/>
</dbReference>
<protein>
    <recommendedName>
        <fullName evidence="8">Gustatory receptor</fullName>
    </recommendedName>
</protein>
<proteinExistence type="inferred from homology"/>
<keyword evidence="2 8" id="KW-1003">Cell membrane</keyword>
<keyword evidence="10" id="KW-1185">Reference proteome</keyword>
<dbReference type="Proteomes" id="UP001152759">
    <property type="component" value="Chromosome 1"/>
</dbReference>
<keyword evidence="6 8" id="KW-0675">Receptor</keyword>
<keyword evidence="4 8" id="KW-1133">Transmembrane helix</keyword>
<keyword evidence="7 8" id="KW-0807">Transducer</keyword>
<dbReference type="GO" id="GO:0030424">
    <property type="term" value="C:axon"/>
    <property type="evidence" value="ECO:0007669"/>
    <property type="project" value="TreeGrafter"/>
</dbReference>
<feature type="transmembrane region" description="Helical" evidence="8">
    <location>
        <begin position="116"/>
        <end position="137"/>
    </location>
</feature>
<dbReference type="Pfam" id="PF08395">
    <property type="entry name" value="7tm_7"/>
    <property type="match status" value="1"/>
</dbReference>
<keyword evidence="3 8" id="KW-0812">Transmembrane</keyword>
<evidence type="ECO:0000256" key="8">
    <source>
        <dbReference type="RuleBase" id="RU363108"/>
    </source>
</evidence>
<sequence length="435" mass="50457">MRYSALKFVLEIVSLKRTCRLNSLTILFPMYYTAKHLGLMPFRVVPVDKADPRGVLVHKVNHRRTFKFELCRLGLSFSVIQFGIRIWAIVECLKYITSTLMDLNVTPAVICTTGNYCSVFGILLMHIFVSFLIILMLPFRLRVTGTILNETELLLTKYYKNQSCGYDIPWPTLILFSFVAMSYLSSIYYLHYNKNRVLFWLFSYVKVSSNVLINVVVILSVVAEKSYEMINQHLRDLASQKPEIGQRSQSLEELMVLHWFVTDYVEHISHCFGVELCIIMMEIYAQLIIRMFVTSYVLFLHGLFPLSLDHQLVGVFDLLSVTSNLSYLCYRCDRVVYKGSQSQLFLQDICIQNNLDKHSKEVIHLFMMRLNCRKIVVDGYGFFTINLAQLVKIIGVVLTYFVVLVQFQTDNNASEHEIKVNKTDANSCEWPCVQF</sequence>
<dbReference type="GO" id="GO:0007635">
    <property type="term" value="P:chemosensory behavior"/>
    <property type="evidence" value="ECO:0007669"/>
    <property type="project" value="TreeGrafter"/>
</dbReference>
<reference evidence="9" key="1">
    <citation type="submission" date="2021-12" db="EMBL/GenBank/DDBJ databases">
        <authorList>
            <person name="King R."/>
        </authorList>
    </citation>
    <scope>NUCLEOTIDE SEQUENCE</scope>
</reference>
<dbReference type="EMBL" id="OU963862">
    <property type="protein sequence ID" value="CAH0381448.1"/>
    <property type="molecule type" value="Genomic_DNA"/>
</dbReference>
<evidence type="ECO:0000256" key="5">
    <source>
        <dbReference type="ARBA" id="ARBA00023136"/>
    </source>
</evidence>
<evidence type="ECO:0000256" key="6">
    <source>
        <dbReference type="ARBA" id="ARBA00023170"/>
    </source>
</evidence>
<comment type="caution">
    <text evidence="8">Lacks conserved residue(s) required for the propagation of feature annotation.</text>
</comment>
<dbReference type="GO" id="GO:0050909">
    <property type="term" value="P:sensory perception of taste"/>
    <property type="evidence" value="ECO:0007669"/>
    <property type="project" value="InterPro"/>
</dbReference>
<evidence type="ECO:0000313" key="10">
    <source>
        <dbReference type="Proteomes" id="UP001152759"/>
    </source>
</evidence>
<evidence type="ECO:0000256" key="7">
    <source>
        <dbReference type="ARBA" id="ARBA00023224"/>
    </source>
</evidence>
<dbReference type="GO" id="GO:0008049">
    <property type="term" value="P:male courtship behavior"/>
    <property type="evidence" value="ECO:0007669"/>
    <property type="project" value="TreeGrafter"/>
</dbReference>
<organism evidence="9 10">
    <name type="scientific">Bemisia tabaci</name>
    <name type="common">Sweetpotato whitefly</name>
    <name type="synonym">Aleurodes tabaci</name>
    <dbReference type="NCBI Taxonomy" id="7038"/>
    <lineage>
        <taxon>Eukaryota</taxon>
        <taxon>Metazoa</taxon>
        <taxon>Ecdysozoa</taxon>
        <taxon>Arthropoda</taxon>
        <taxon>Hexapoda</taxon>
        <taxon>Insecta</taxon>
        <taxon>Pterygota</taxon>
        <taxon>Neoptera</taxon>
        <taxon>Paraneoptera</taxon>
        <taxon>Hemiptera</taxon>
        <taxon>Sternorrhyncha</taxon>
        <taxon>Aleyrodoidea</taxon>
        <taxon>Aleyrodidae</taxon>
        <taxon>Aleyrodinae</taxon>
        <taxon>Bemisia</taxon>
    </lineage>
</organism>
<dbReference type="GO" id="GO:0030425">
    <property type="term" value="C:dendrite"/>
    <property type="evidence" value="ECO:0007669"/>
    <property type="project" value="TreeGrafter"/>
</dbReference>
<evidence type="ECO:0000256" key="1">
    <source>
        <dbReference type="ARBA" id="ARBA00004651"/>
    </source>
</evidence>
<feature type="transmembrane region" description="Helical" evidence="8">
    <location>
        <begin position="197"/>
        <end position="223"/>
    </location>
</feature>
<dbReference type="GO" id="GO:0043025">
    <property type="term" value="C:neuronal cell body"/>
    <property type="evidence" value="ECO:0007669"/>
    <property type="project" value="TreeGrafter"/>
</dbReference>
<evidence type="ECO:0000256" key="4">
    <source>
        <dbReference type="ARBA" id="ARBA00022989"/>
    </source>
</evidence>
<evidence type="ECO:0000256" key="3">
    <source>
        <dbReference type="ARBA" id="ARBA00022692"/>
    </source>
</evidence>
<feature type="transmembrane region" description="Helical" evidence="8">
    <location>
        <begin position="287"/>
        <end position="306"/>
    </location>
</feature>
<feature type="transmembrane region" description="Helical" evidence="8">
    <location>
        <begin position="375"/>
        <end position="403"/>
    </location>
</feature>
<name>A0A9P0A0I3_BEMTA</name>
<feature type="transmembrane region" description="Helical" evidence="8">
    <location>
        <begin position="170"/>
        <end position="191"/>
    </location>
</feature>
<dbReference type="PANTHER" id="PTHR21143">
    <property type="entry name" value="INVERTEBRATE GUSTATORY RECEPTOR"/>
    <property type="match status" value="1"/>
</dbReference>
<comment type="similarity">
    <text evidence="8">Belongs to the insect chemoreceptor superfamily. Gustatory receptor (GR) family.</text>
</comment>
<keyword evidence="5 8" id="KW-0472">Membrane</keyword>
<accession>A0A9P0A0I3</accession>
<comment type="function">
    <text evidence="8">Gustatory receptor which mediates acceptance or avoidance behavior, depending on its substrates.</text>
</comment>
<dbReference type="AlphaFoldDB" id="A0A9P0A0I3"/>
<dbReference type="InterPro" id="IPR013604">
    <property type="entry name" value="7TM_chemorcpt"/>
</dbReference>
<dbReference type="GO" id="GO:0007165">
    <property type="term" value="P:signal transduction"/>
    <property type="evidence" value="ECO:0007669"/>
    <property type="project" value="UniProtKB-KW"/>
</dbReference>